<dbReference type="STRING" id="667128.HMPREF0621_1040"/>
<dbReference type="EMBL" id="ACZR01000011">
    <property type="protein sequence ID" value="EEX50417.1"/>
    <property type="molecule type" value="Genomic_DNA"/>
</dbReference>
<keyword evidence="2" id="KW-1185">Reference proteome</keyword>
<protein>
    <submittedName>
        <fullName evidence="1">Uncharacterized protein</fullName>
    </submittedName>
</protein>
<gene>
    <name evidence="1" type="ORF">HMPREF0621_1040</name>
</gene>
<dbReference type="HOGENOM" id="CLU_3314159_0_0_6"/>
<proteinExistence type="predicted"/>
<comment type="caution">
    <text evidence="1">The sequence shown here is derived from an EMBL/GenBank/DDBJ whole genome shotgun (WGS) entry which is preliminary data.</text>
</comment>
<dbReference type="AlphaFoldDB" id="C9PPW6"/>
<dbReference type="Proteomes" id="UP000005519">
    <property type="component" value="Unassembled WGS sequence"/>
</dbReference>
<accession>C9PPW6</accession>
<reference evidence="1 2" key="1">
    <citation type="submission" date="2009-10" db="EMBL/GenBank/DDBJ databases">
        <authorList>
            <person name="Muzny D."/>
            <person name="Qin X."/>
            <person name="Deng J."/>
            <person name="Jiang H."/>
            <person name="Liu Y."/>
            <person name="Qu J."/>
            <person name="Song X.-Z."/>
            <person name="Zhang L."/>
            <person name="Thornton R."/>
            <person name="Coyle M."/>
            <person name="Francisco L."/>
            <person name="Jackson L."/>
            <person name="Javaid M."/>
            <person name="Korchina V."/>
            <person name="Kovar C."/>
            <person name="Mata R."/>
            <person name="Mathew T."/>
            <person name="Ngo R."/>
            <person name="Nguyen L."/>
            <person name="Nguyen N."/>
            <person name="Okwuonu G."/>
            <person name="Ongeri F."/>
            <person name="Pham C."/>
            <person name="Simmons D."/>
            <person name="Wilczek-Boney K."/>
            <person name="Hale W."/>
            <person name="Jakkamsetti A."/>
            <person name="Pham P."/>
            <person name="Ruth R."/>
            <person name="San Lucas F."/>
            <person name="Warren J."/>
            <person name="Zhang J."/>
            <person name="Zhao Z."/>
            <person name="Zhou C."/>
            <person name="Zhu D."/>
            <person name="Lee S."/>
            <person name="Bess C."/>
            <person name="Blankenburg K."/>
            <person name="Forbes L."/>
            <person name="Fu Q."/>
            <person name="Gubbala S."/>
            <person name="Hirani K."/>
            <person name="Jayaseelan J.C."/>
            <person name="Lara F."/>
            <person name="Munidasa M."/>
            <person name="Palculict T."/>
            <person name="Patil S."/>
            <person name="Pu L.-L."/>
            <person name="Saada N."/>
            <person name="Tang L."/>
            <person name="Weissenberger G."/>
            <person name="Zhu Y."/>
            <person name="Hemphill L."/>
            <person name="Shang Y."/>
            <person name="Youmans B."/>
            <person name="Ayvaz T."/>
            <person name="Ross M."/>
            <person name="Santibanez J."/>
            <person name="Aqrawi P."/>
            <person name="Gross S."/>
            <person name="Joshi V."/>
            <person name="Fowler G."/>
            <person name="Nazareth L."/>
            <person name="Reid J."/>
            <person name="Worley K."/>
            <person name="Petrosino J."/>
            <person name="Highlander S."/>
            <person name="Gibbs R."/>
        </authorList>
    </citation>
    <scope>NUCLEOTIDE SEQUENCE [LARGE SCALE GENOMIC DNA]</scope>
    <source>
        <strain evidence="1 2">ATCC 43325</strain>
    </source>
</reference>
<name>C9PPW6_9PAST</name>
<sequence>MVFLASDFFVKFQGLLIVKCGFFFQSYLPKIDSQQAVVF</sequence>
<evidence type="ECO:0000313" key="1">
    <source>
        <dbReference type="EMBL" id="EEX50417.1"/>
    </source>
</evidence>
<evidence type="ECO:0000313" key="2">
    <source>
        <dbReference type="Proteomes" id="UP000005519"/>
    </source>
</evidence>
<organism evidence="1 2">
    <name type="scientific">Pasteurella dagmatis ATCC 43325</name>
    <dbReference type="NCBI Taxonomy" id="667128"/>
    <lineage>
        <taxon>Bacteria</taxon>
        <taxon>Pseudomonadati</taxon>
        <taxon>Pseudomonadota</taxon>
        <taxon>Gammaproteobacteria</taxon>
        <taxon>Pasteurellales</taxon>
        <taxon>Pasteurellaceae</taxon>
        <taxon>Pasteurella</taxon>
    </lineage>
</organism>